<sequence length="257" mass="29191">MPLKNNNKMKNISQQFNSGFEPFKALLIYRHTKEEEINQFQRNERETQIYVESYDIGINGKPVNAHPLSVKEMSALADLLQTSQDLKGGYLKSRALLPLNVLYVNQQGNGYAVWYSPPREVTLFFTGNLNIPSGRFKIPAMVWKANAEHVSVYAVKGKQRPAGNTALQHAPYLNIYNSGQVCMGTVNIAISKTECLEDFMSLWEQYFFNSQFSHSISGNHNTRTNTTDLWRTLAGTGRDFPQDELIKTGYTLKNIII</sequence>
<evidence type="ECO:0000313" key="1">
    <source>
        <dbReference type="EMBL" id="QEC78594.1"/>
    </source>
</evidence>
<dbReference type="Proteomes" id="UP000321362">
    <property type="component" value="Chromosome"/>
</dbReference>
<dbReference type="KEGG" id="mgk:FSB76_22565"/>
<keyword evidence="2" id="KW-1185">Reference proteome</keyword>
<proteinExistence type="predicted"/>
<dbReference type="Pfam" id="PF14460">
    <property type="entry name" value="Prok-E2_D"/>
    <property type="match status" value="1"/>
</dbReference>
<organism evidence="1 2">
    <name type="scientific">Mucilaginibacter ginsenosidivorax</name>
    <dbReference type="NCBI Taxonomy" id="862126"/>
    <lineage>
        <taxon>Bacteria</taxon>
        <taxon>Pseudomonadati</taxon>
        <taxon>Bacteroidota</taxon>
        <taxon>Sphingobacteriia</taxon>
        <taxon>Sphingobacteriales</taxon>
        <taxon>Sphingobacteriaceae</taxon>
        <taxon>Mucilaginibacter</taxon>
    </lineage>
</organism>
<evidence type="ECO:0000313" key="2">
    <source>
        <dbReference type="Proteomes" id="UP000321362"/>
    </source>
</evidence>
<accession>A0A5B8W443</accession>
<dbReference type="AlphaFoldDB" id="A0A5B8W443"/>
<reference evidence="1 2" key="1">
    <citation type="journal article" date="2013" name="J. Microbiol.">
        <title>Mucilaginibacter ginsenosidivorax sp. nov., with ginsenoside converting activity isolated from sediment.</title>
        <authorList>
            <person name="Kim J.K."/>
            <person name="Choi T.E."/>
            <person name="Liu Q.M."/>
            <person name="Park H.Y."/>
            <person name="Yi T.H."/>
            <person name="Yoon M.H."/>
            <person name="Kim S.C."/>
            <person name="Im W.T."/>
        </authorList>
    </citation>
    <scope>NUCLEOTIDE SEQUENCE [LARGE SCALE GENOMIC DNA]</scope>
    <source>
        <strain evidence="1 2">KHI28</strain>
    </source>
</reference>
<dbReference type="EMBL" id="CP042437">
    <property type="protein sequence ID" value="QEC78594.1"/>
    <property type="molecule type" value="Genomic_DNA"/>
</dbReference>
<gene>
    <name evidence="1" type="ORF">FSB76_22565</name>
</gene>
<name>A0A5B8W443_9SPHI</name>
<protein>
    <submittedName>
        <fullName evidence="1">PRTRC system protein B</fullName>
    </submittedName>
</protein>
<dbReference type="InterPro" id="IPR032787">
    <property type="entry name" value="Prok-E2_D"/>
</dbReference>